<name>A0AAP5H6Z5_PAEAM</name>
<evidence type="ECO:0000313" key="1">
    <source>
        <dbReference type="EMBL" id="MDR6726206.1"/>
    </source>
</evidence>
<dbReference type="EMBL" id="JAVDTR010000015">
    <property type="protein sequence ID" value="MDR6726206.1"/>
    <property type="molecule type" value="Genomic_DNA"/>
</dbReference>
<comment type="caution">
    <text evidence="1">The sequence shown here is derived from an EMBL/GenBank/DDBJ whole genome shotgun (WGS) entry which is preliminary data.</text>
</comment>
<organism evidence="1 2">
    <name type="scientific">Paenibacillus amylolyticus</name>
    <dbReference type="NCBI Taxonomy" id="1451"/>
    <lineage>
        <taxon>Bacteria</taxon>
        <taxon>Bacillati</taxon>
        <taxon>Bacillota</taxon>
        <taxon>Bacilli</taxon>
        <taxon>Bacillales</taxon>
        <taxon>Paenibacillaceae</taxon>
        <taxon>Paenibacillus</taxon>
    </lineage>
</organism>
<gene>
    <name evidence="1" type="ORF">J2W91_004712</name>
</gene>
<sequence>MVNLQYYSMPDHVKKQCNQQYSYTVIVNLFTSRDEIKDYKNKNVRINSDQKLSKDELTQRAVNVVEGLVETRTEFNEYDSVQVAGVTFANAYKREH</sequence>
<dbReference type="Proteomes" id="UP001254832">
    <property type="component" value="Unassembled WGS sequence"/>
</dbReference>
<reference evidence="1" key="1">
    <citation type="submission" date="2023-07" db="EMBL/GenBank/DDBJ databases">
        <title>Sorghum-associated microbial communities from plants grown in Nebraska, USA.</title>
        <authorList>
            <person name="Schachtman D."/>
        </authorList>
    </citation>
    <scope>NUCLEOTIDE SEQUENCE</scope>
    <source>
        <strain evidence="1">BE80</strain>
    </source>
</reference>
<evidence type="ECO:0000313" key="2">
    <source>
        <dbReference type="Proteomes" id="UP001254832"/>
    </source>
</evidence>
<dbReference type="AlphaFoldDB" id="A0AAP5H6Z5"/>
<accession>A0AAP5H6Z5</accession>
<protein>
    <submittedName>
        <fullName evidence="1">DUF1009 family protein</fullName>
    </submittedName>
</protein>
<proteinExistence type="predicted"/>